<sequence length="636" mass="70428">MHSLRASTMRSQPGRYPASVIDEVQESTDRRLVHPTTRHTKSLCLLVVKLLRLKHPRLQRRRRLLPPHPLNFEHLLHSFFTTTAATTTAATTTTNNALPPERTPRAALVQLQKTAGHILKLEKTHAHQASQSQSDPSKPVEAVLPTEKDITEFLTHFLEASNSILQSSYINWRKCGRKTEDTGRAKEDESDKATKKRKREDGAGDVPSTNAKRPKAHAETQVDSKKNETKPQHGKATPNVIVIVDSDSSDDETAIATRPETETVPIQPQPQPQPAMPSRRPVAFPSPPPQNPRWDHLPDAMKLILVKELTSWYRYRDAVLLLRLTVVQEQAFRALYGGEIKKQQQFDRAVRARLDARDRELFANRPYTSWDQPTPSNARILAEEAVDAGVDAGVDASLPRLELLTNYITVQNIKMGEAYLVAAGFDRDWVDLGHWTGHTGTARFEIEMKGAAADDDDDGNTKGHHQRACGAGSQGTSRLQRQAPEWPGRTRMAEVQQARDRAQAHAQASIPLPSQPSTYRRRNRAGAHCGSSTSTSTTRGAPIEESVEPSERPTQKRGRGRPRVRNSVGRQARKQAKEDNGTAADDGVTEDRNVAAGMEGYQAAAFVPLETLQGASTETSVAGCHNGEEDGVHVME</sequence>
<evidence type="ECO:0000313" key="3">
    <source>
        <dbReference type="Proteomes" id="UP000033710"/>
    </source>
</evidence>
<dbReference type="EMBL" id="AXCR01000005">
    <property type="protein sequence ID" value="KJR87181.1"/>
    <property type="molecule type" value="Genomic_DNA"/>
</dbReference>
<name>A0A0F2MG90_SPOSC</name>
<feature type="compositionally biased region" description="Basic and acidic residues" evidence="1">
    <location>
        <begin position="216"/>
        <end position="231"/>
    </location>
</feature>
<dbReference type="KEGG" id="ssck:SPSK_01560"/>
<dbReference type="Proteomes" id="UP000033710">
    <property type="component" value="Unassembled WGS sequence"/>
</dbReference>
<dbReference type="GeneID" id="27663746"/>
<reference evidence="2 3" key="2">
    <citation type="journal article" date="2015" name="Eukaryot. Cell">
        <title>Asexual propagation of a virulent clone complex in a human and feline outbreak of sporotrichosis.</title>
        <authorList>
            <person name="Teixeira Mde M."/>
            <person name="Rodrigues A.M."/>
            <person name="Tsui C.K."/>
            <person name="de Almeida L.G."/>
            <person name="Van Diepeningen A.D."/>
            <person name="van den Ende B.G."/>
            <person name="Fernandes G.F."/>
            <person name="Kano R."/>
            <person name="Hamelin R.C."/>
            <person name="Lopes-Bezerra L.M."/>
            <person name="Vasconcelos A.T."/>
            <person name="de Hoog S."/>
            <person name="de Camargo Z.P."/>
            <person name="Felipe M.S."/>
        </authorList>
    </citation>
    <scope>NUCLEOTIDE SEQUENCE [LARGE SCALE GENOMIC DNA]</scope>
    <source>
        <strain evidence="2 3">1099-18</strain>
    </source>
</reference>
<dbReference type="RefSeq" id="XP_016589857.1">
    <property type="nucleotide sequence ID" value="XM_016728469.1"/>
</dbReference>
<dbReference type="VEuPathDB" id="FungiDB:SPSK_01560"/>
<reference evidence="2 3" key="1">
    <citation type="journal article" date="2014" name="BMC Genomics">
        <title>Comparative genomics of the major fungal agents of human and animal Sporotrichosis: Sporothrix schenckii and Sporothrix brasiliensis.</title>
        <authorList>
            <person name="Teixeira M.M."/>
            <person name="de Almeida L.G."/>
            <person name="Kubitschek-Barreira P."/>
            <person name="Alves F.L."/>
            <person name="Kioshima E.S."/>
            <person name="Abadio A.K."/>
            <person name="Fernandes L."/>
            <person name="Derengowski L.S."/>
            <person name="Ferreira K.S."/>
            <person name="Souza R.C."/>
            <person name="Ruiz J.C."/>
            <person name="de Andrade N.C."/>
            <person name="Paes H.C."/>
            <person name="Nicola A.M."/>
            <person name="Albuquerque P."/>
            <person name="Gerber A.L."/>
            <person name="Martins V.P."/>
            <person name="Peconick L.D."/>
            <person name="Neto A.V."/>
            <person name="Chaucanez C.B."/>
            <person name="Silva P.A."/>
            <person name="Cunha O.L."/>
            <person name="de Oliveira F.F."/>
            <person name="dos Santos T.C."/>
            <person name="Barros A.L."/>
            <person name="Soares M.A."/>
            <person name="de Oliveira L.M."/>
            <person name="Marini M.M."/>
            <person name="Villalobos-Duno H."/>
            <person name="Cunha M.M."/>
            <person name="de Hoog S."/>
            <person name="da Silveira J.F."/>
            <person name="Henrissat B."/>
            <person name="Nino-Vega G.A."/>
            <person name="Cisalpino P.S."/>
            <person name="Mora-Montes H.M."/>
            <person name="Almeida S.R."/>
            <person name="Stajich J.E."/>
            <person name="Lopes-Bezerra L.M."/>
            <person name="Vasconcelos A.T."/>
            <person name="Felipe M.S."/>
        </authorList>
    </citation>
    <scope>NUCLEOTIDE SEQUENCE [LARGE SCALE GENOMIC DNA]</scope>
    <source>
        <strain evidence="2 3">1099-18</strain>
    </source>
</reference>
<comment type="caution">
    <text evidence="2">The sequence shown here is derived from an EMBL/GenBank/DDBJ whole genome shotgun (WGS) entry which is preliminary data.</text>
</comment>
<dbReference type="OrthoDB" id="5245663at2759"/>
<organism evidence="2 3">
    <name type="scientific">Sporothrix schenckii 1099-18</name>
    <dbReference type="NCBI Taxonomy" id="1397361"/>
    <lineage>
        <taxon>Eukaryota</taxon>
        <taxon>Fungi</taxon>
        <taxon>Dikarya</taxon>
        <taxon>Ascomycota</taxon>
        <taxon>Pezizomycotina</taxon>
        <taxon>Sordariomycetes</taxon>
        <taxon>Sordariomycetidae</taxon>
        <taxon>Ophiostomatales</taxon>
        <taxon>Ophiostomataceae</taxon>
        <taxon>Sporothrix</taxon>
    </lineage>
</organism>
<evidence type="ECO:0000313" key="2">
    <source>
        <dbReference type="EMBL" id="KJR87181.1"/>
    </source>
</evidence>
<feature type="region of interest" description="Disordered" evidence="1">
    <location>
        <begin position="177"/>
        <end position="294"/>
    </location>
</feature>
<evidence type="ECO:0000256" key="1">
    <source>
        <dbReference type="SAM" id="MobiDB-lite"/>
    </source>
</evidence>
<protein>
    <submittedName>
        <fullName evidence="2">Uncharacterized protein</fullName>
    </submittedName>
</protein>
<gene>
    <name evidence="2" type="ORF">SPSK_01560</name>
</gene>
<feature type="compositionally biased region" description="Basic and acidic residues" evidence="1">
    <location>
        <begin position="177"/>
        <end position="193"/>
    </location>
</feature>
<dbReference type="AlphaFoldDB" id="A0A0F2MG90"/>
<feature type="region of interest" description="Disordered" evidence="1">
    <location>
        <begin position="452"/>
        <end position="588"/>
    </location>
</feature>
<feature type="compositionally biased region" description="Basic residues" evidence="1">
    <location>
        <begin position="555"/>
        <end position="564"/>
    </location>
</feature>
<accession>A0A0F2MG90</accession>
<proteinExistence type="predicted"/>